<comment type="cofactor">
    <cofactor evidence="1">
        <name>a divalent metal cation</name>
        <dbReference type="ChEBI" id="CHEBI:60240"/>
    </cofactor>
</comment>
<feature type="domain" description="DDE Tnp4" evidence="3">
    <location>
        <begin position="234"/>
        <end position="391"/>
    </location>
</feature>
<evidence type="ECO:0000259" key="3">
    <source>
        <dbReference type="Pfam" id="PF13359"/>
    </source>
</evidence>
<protein>
    <recommendedName>
        <fullName evidence="3">DDE Tnp4 domain-containing protein</fullName>
    </recommendedName>
</protein>
<dbReference type="InterPro" id="IPR027806">
    <property type="entry name" value="HARBI1_dom"/>
</dbReference>
<evidence type="ECO:0000256" key="2">
    <source>
        <dbReference type="ARBA" id="ARBA00022723"/>
    </source>
</evidence>
<sequence length="417" mass="47304">MSKKTFQVVPHIVQVDIIGCGGGTSPRVVVLRTDQGSYLFNCGEDTQRLLTSNGILISARSIYFCFMPMCSASRRKGIQNVFITHNSWESTGGLIEEREKSVLHKVNIDALNDEQFRSMFRFQREDMTRLSCALRLPTKVVCENRTVCSGMQGLCILIRRLAYPSRLEDLSHVFGRSKAELSYICNTVLNLIDSEHGHLLENLNQSWLAHNQLDEMVDSVRRCDAPLSNCWGFIDGTVRPICRPQENQRLVFNGHKRIHGLKFQSIVTPNGMIAHLFGPIEGRGHDAGMLRESGIETQMQRYMTTQNNEVYSVYGDPAYPISPYIIPPFRGGVITAQQMRFNKKMSAVRVSVEWTFGEVLSLFAFLDYKKNQKLYLQPVGKYYRVAAILTNCHTILYGSETGKFFGLCPPTLDEYLS</sequence>
<organism evidence="4 5">
    <name type="scientific">Pinctada imbricata</name>
    <name type="common">Atlantic pearl-oyster</name>
    <name type="synonym">Pinctada martensii</name>
    <dbReference type="NCBI Taxonomy" id="66713"/>
    <lineage>
        <taxon>Eukaryota</taxon>
        <taxon>Metazoa</taxon>
        <taxon>Spiralia</taxon>
        <taxon>Lophotrochozoa</taxon>
        <taxon>Mollusca</taxon>
        <taxon>Bivalvia</taxon>
        <taxon>Autobranchia</taxon>
        <taxon>Pteriomorphia</taxon>
        <taxon>Pterioida</taxon>
        <taxon>Pterioidea</taxon>
        <taxon>Pteriidae</taxon>
        <taxon>Pinctada</taxon>
    </lineage>
</organism>
<dbReference type="InterPro" id="IPR036866">
    <property type="entry name" value="RibonucZ/Hydroxyglut_hydro"/>
</dbReference>
<dbReference type="AlphaFoldDB" id="A0AA88XUJ9"/>
<dbReference type="Gene3D" id="3.60.15.10">
    <property type="entry name" value="Ribonuclease Z/Hydroxyacylglutathione hydrolase-like"/>
    <property type="match status" value="1"/>
</dbReference>
<dbReference type="PANTHER" id="PTHR34615">
    <property type="entry name" value="PX DOMAIN-CONTAINING PROTEIN"/>
    <property type="match status" value="1"/>
</dbReference>
<name>A0AA88XUJ9_PINIB</name>
<proteinExistence type="predicted"/>
<accession>A0AA88XUJ9</accession>
<dbReference type="GO" id="GO:0046872">
    <property type="term" value="F:metal ion binding"/>
    <property type="evidence" value="ECO:0007669"/>
    <property type="project" value="UniProtKB-KW"/>
</dbReference>
<evidence type="ECO:0000256" key="1">
    <source>
        <dbReference type="ARBA" id="ARBA00001968"/>
    </source>
</evidence>
<keyword evidence="5" id="KW-1185">Reference proteome</keyword>
<dbReference type="PANTHER" id="PTHR34615:SF1">
    <property type="entry name" value="PX DOMAIN-CONTAINING PROTEIN"/>
    <property type="match status" value="1"/>
</dbReference>
<dbReference type="Proteomes" id="UP001186944">
    <property type="component" value="Unassembled WGS sequence"/>
</dbReference>
<dbReference type="EMBL" id="VSWD01000010">
    <property type="protein sequence ID" value="KAK3091998.1"/>
    <property type="molecule type" value="Genomic_DNA"/>
</dbReference>
<gene>
    <name evidence="4" type="ORF">FSP39_024339</name>
</gene>
<comment type="caution">
    <text evidence="4">The sequence shown here is derived from an EMBL/GenBank/DDBJ whole genome shotgun (WGS) entry which is preliminary data.</text>
</comment>
<reference evidence="4" key="1">
    <citation type="submission" date="2019-08" db="EMBL/GenBank/DDBJ databases">
        <title>The improved chromosome-level genome for the pearl oyster Pinctada fucata martensii using PacBio sequencing and Hi-C.</title>
        <authorList>
            <person name="Zheng Z."/>
        </authorList>
    </citation>
    <scope>NUCLEOTIDE SEQUENCE</scope>
    <source>
        <strain evidence="4">ZZ-2019</strain>
        <tissue evidence="4">Adductor muscle</tissue>
    </source>
</reference>
<evidence type="ECO:0000313" key="5">
    <source>
        <dbReference type="Proteomes" id="UP001186944"/>
    </source>
</evidence>
<dbReference type="SUPFAM" id="SSF56281">
    <property type="entry name" value="Metallo-hydrolase/oxidoreductase"/>
    <property type="match status" value="1"/>
</dbReference>
<dbReference type="Pfam" id="PF13359">
    <property type="entry name" value="DDE_Tnp_4"/>
    <property type="match status" value="1"/>
</dbReference>
<evidence type="ECO:0000313" key="4">
    <source>
        <dbReference type="EMBL" id="KAK3091998.1"/>
    </source>
</evidence>
<keyword evidence="2" id="KW-0479">Metal-binding</keyword>